<sequence length="204" mass="22033">YTGTFIKVAAIAGKLVSQLAEGQMNAIQIRYEGEISNYDTNALKASVLGGLLEEISEERVNLVNANIVAARRGLTVVEQKEATCENYASLIGIEATTSTGVTTVAGTVIRGESHIVRVNNYWLDIVPTGGYFLFSEHLDRPGLISAVSKVTGDADVNISSMHVGRLKPRGQALMVLALDEPLFEEQLQQILSIPDVYSAKLVKL</sequence>
<dbReference type="FunFam" id="3.30.1330.90:FF:000003">
    <property type="entry name" value="D-3-phosphoglycerate dehydrogenase"/>
    <property type="match status" value="1"/>
</dbReference>
<dbReference type="EC" id="1.1.1.95" evidence="2"/>
<evidence type="ECO:0000313" key="5">
    <source>
        <dbReference type="EMBL" id="GAI29509.1"/>
    </source>
</evidence>
<evidence type="ECO:0000259" key="4">
    <source>
        <dbReference type="PROSITE" id="PS51671"/>
    </source>
</evidence>
<dbReference type="Gene3D" id="3.30.1330.90">
    <property type="entry name" value="D-3-phosphoglycerate dehydrogenase, domain 3"/>
    <property type="match status" value="1"/>
</dbReference>
<evidence type="ECO:0000256" key="2">
    <source>
        <dbReference type="ARBA" id="ARBA00013143"/>
    </source>
</evidence>
<evidence type="ECO:0000256" key="3">
    <source>
        <dbReference type="ARBA" id="ARBA00048731"/>
    </source>
</evidence>
<reference evidence="5" key="1">
    <citation type="journal article" date="2014" name="Front. Microbiol.">
        <title>High frequency of phylogenetically diverse reductive dehalogenase-homologous genes in deep subseafloor sedimentary metagenomes.</title>
        <authorList>
            <person name="Kawai M."/>
            <person name="Futagami T."/>
            <person name="Toyoda A."/>
            <person name="Takaki Y."/>
            <person name="Nishi S."/>
            <person name="Hori S."/>
            <person name="Arai W."/>
            <person name="Tsubouchi T."/>
            <person name="Morono Y."/>
            <person name="Uchiyama I."/>
            <person name="Ito T."/>
            <person name="Fujiyama A."/>
            <person name="Inagaki F."/>
            <person name="Takami H."/>
        </authorList>
    </citation>
    <scope>NUCLEOTIDE SEQUENCE</scope>
    <source>
        <strain evidence="5">Expedition CK06-06</strain>
    </source>
</reference>
<evidence type="ECO:0000256" key="1">
    <source>
        <dbReference type="ARBA" id="ARBA00005216"/>
    </source>
</evidence>
<dbReference type="EMBL" id="BARV01023270">
    <property type="protein sequence ID" value="GAI29509.1"/>
    <property type="molecule type" value="Genomic_DNA"/>
</dbReference>
<comment type="catalytic activity">
    <reaction evidence="3">
        <text>(2R)-3-phosphoglycerate + NAD(+) = 3-phosphooxypyruvate + NADH + H(+)</text>
        <dbReference type="Rhea" id="RHEA:12641"/>
        <dbReference type="ChEBI" id="CHEBI:15378"/>
        <dbReference type="ChEBI" id="CHEBI:18110"/>
        <dbReference type="ChEBI" id="CHEBI:57540"/>
        <dbReference type="ChEBI" id="CHEBI:57945"/>
        <dbReference type="ChEBI" id="CHEBI:58272"/>
        <dbReference type="EC" id="1.1.1.95"/>
    </reaction>
</comment>
<dbReference type="Gene3D" id="3.30.70.260">
    <property type="match status" value="1"/>
</dbReference>
<dbReference type="InterPro" id="IPR045626">
    <property type="entry name" value="PGDH_ASB_dom"/>
</dbReference>
<gene>
    <name evidence="5" type="ORF">S06H3_38207</name>
</gene>
<dbReference type="Pfam" id="PF19304">
    <property type="entry name" value="PGDH_inter"/>
    <property type="match status" value="1"/>
</dbReference>
<dbReference type="PROSITE" id="PS51671">
    <property type="entry name" value="ACT"/>
    <property type="match status" value="1"/>
</dbReference>
<name>X1PF49_9ZZZZ</name>
<comment type="caution">
    <text evidence="5">The sequence shown here is derived from an EMBL/GenBank/DDBJ whole genome shotgun (WGS) entry which is preliminary data.</text>
</comment>
<dbReference type="GO" id="GO:0004617">
    <property type="term" value="F:phosphoglycerate dehydrogenase activity"/>
    <property type="evidence" value="ECO:0007669"/>
    <property type="project" value="UniProtKB-EC"/>
</dbReference>
<comment type="pathway">
    <text evidence="1">Amino-acid biosynthesis; L-serine biosynthesis; L-serine from 3-phospho-D-glycerate: step 1/3.</text>
</comment>
<dbReference type="AlphaFoldDB" id="X1PF49"/>
<dbReference type="InterPro" id="IPR002912">
    <property type="entry name" value="ACT_dom"/>
</dbReference>
<dbReference type="CDD" id="cd04902">
    <property type="entry name" value="ACT_3PGDH-xct"/>
    <property type="match status" value="1"/>
</dbReference>
<dbReference type="InterPro" id="IPR029009">
    <property type="entry name" value="ASB_dom_sf"/>
</dbReference>
<dbReference type="InterPro" id="IPR045865">
    <property type="entry name" value="ACT-like_dom_sf"/>
</dbReference>
<organism evidence="5">
    <name type="scientific">marine sediment metagenome</name>
    <dbReference type="NCBI Taxonomy" id="412755"/>
    <lineage>
        <taxon>unclassified sequences</taxon>
        <taxon>metagenomes</taxon>
        <taxon>ecological metagenomes</taxon>
    </lineage>
</organism>
<dbReference type="SUPFAM" id="SSF55021">
    <property type="entry name" value="ACT-like"/>
    <property type="match status" value="1"/>
</dbReference>
<accession>X1PF49</accession>
<dbReference type="SUPFAM" id="SSF143548">
    <property type="entry name" value="Serine metabolism enzymes domain"/>
    <property type="match status" value="1"/>
</dbReference>
<feature type="non-terminal residue" evidence="5">
    <location>
        <position position="1"/>
    </location>
</feature>
<protein>
    <recommendedName>
        <fullName evidence="2">phosphoglycerate dehydrogenase</fullName>
        <ecNumber evidence="2">1.1.1.95</ecNumber>
    </recommendedName>
</protein>
<feature type="domain" description="ACT" evidence="4">
    <location>
        <begin position="132"/>
        <end position="204"/>
    </location>
</feature>
<dbReference type="FunFam" id="3.30.70.260:FF:000008">
    <property type="entry name" value="D-3-phosphoglycerate dehydrogenase, chloroplastic"/>
    <property type="match status" value="1"/>
</dbReference>
<proteinExistence type="predicted"/>